<dbReference type="GeneID" id="301136695"/>
<name>A0A0M0LD67_9BACL</name>
<dbReference type="OrthoDB" id="9771073at2"/>
<dbReference type="GO" id="GO:0003978">
    <property type="term" value="F:UDP-glucose 4-epimerase activity"/>
    <property type="evidence" value="ECO:0007669"/>
    <property type="project" value="UniProtKB-UniRule"/>
</dbReference>
<dbReference type="Pfam" id="PF16363">
    <property type="entry name" value="GDP_Man_Dehyd"/>
    <property type="match status" value="1"/>
</dbReference>
<evidence type="ECO:0000313" key="11">
    <source>
        <dbReference type="Proteomes" id="UP000036867"/>
    </source>
</evidence>
<dbReference type="SUPFAM" id="SSF51735">
    <property type="entry name" value="NAD(P)-binding Rossmann-fold domains"/>
    <property type="match status" value="1"/>
</dbReference>
<keyword evidence="11" id="KW-1185">Reference proteome</keyword>
<dbReference type="InterPro" id="IPR036291">
    <property type="entry name" value="NAD(P)-bd_dom_sf"/>
</dbReference>
<comment type="similarity">
    <text evidence="3 8">Belongs to the NAD(P)-dependent epimerase/dehydratase family.</text>
</comment>
<evidence type="ECO:0000256" key="8">
    <source>
        <dbReference type="RuleBase" id="RU366046"/>
    </source>
</evidence>
<gene>
    <name evidence="10" type="ORF">AMD00_11375</name>
</gene>
<dbReference type="NCBIfam" id="NF007956">
    <property type="entry name" value="PRK10675.1"/>
    <property type="match status" value="1"/>
</dbReference>
<evidence type="ECO:0000256" key="5">
    <source>
        <dbReference type="ARBA" id="ARBA00018569"/>
    </source>
</evidence>
<dbReference type="STRING" id="263475.AMD00_11375"/>
<dbReference type="EC" id="5.1.3.2" evidence="4 8"/>
<dbReference type="RefSeq" id="WP_053417190.1">
    <property type="nucleotide sequence ID" value="NZ_LILB01000005.1"/>
</dbReference>
<dbReference type="NCBIfam" id="TIGR01179">
    <property type="entry name" value="galE"/>
    <property type="match status" value="1"/>
</dbReference>
<dbReference type="CDD" id="cd05247">
    <property type="entry name" value="UDP_G4E_1_SDR_e"/>
    <property type="match status" value="1"/>
</dbReference>
<accession>A0A0M0LD67</accession>
<comment type="caution">
    <text evidence="10">The sequence shown here is derived from an EMBL/GenBank/DDBJ whole genome shotgun (WGS) entry which is preliminary data.</text>
</comment>
<dbReference type="InterPro" id="IPR016040">
    <property type="entry name" value="NAD(P)-bd_dom"/>
</dbReference>
<reference evidence="11" key="1">
    <citation type="submission" date="2015-08" db="EMBL/GenBank/DDBJ databases">
        <title>Fjat-10028 dsm 16317.</title>
        <authorList>
            <person name="Liu B."/>
            <person name="Wang J."/>
            <person name="Zhu Y."/>
            <person name="Liu G."/>
            <person name="Chen Q."/>
            <person name="Chen Z."/>
            <person name="Lan J."/>
            <person name="Che J."/>
            <person name="Ge C."/>
            <person name="Shi H."/>
            <person name="Pan Z."/>
            <person name="Liu X."/>
        </authorList>
    </citation>
    <scope>NUCLEOTIDE SEQUENCE [LARGE SCALE GENOMIC DNA]</scope>
    <source>
        <strain evidence="11">DSM 16317</strain>
    </source>
</reference>
<feature type="domain" description="NAD(P)-binding" evidence="9">
    <location>
        <begin position="4"/>
        <end position="323"/>
    </location>
</feature>
<evidence type="ECO:0000256" key="7">
    <source>
        <dbReference type="ARBA" id="ARBA00023235"/>
    </source>
</evidence>
<dbReference type="AlphaFoldDB" id="A0A0M0LD67"/>
<evidence type="ECO:0000256" key="1">
    <source>
        <dbReference type="ARBA" id="ARBA00000083"/>
    </source>
</evidence>
<dbReference type="GO" id="GO:0006012">
    <property type="term" value="P:galactose metabolic process"/>
    <property type="evidence" value="ECO:0007669"/>
    <property type="project" value="UniProtKB-UniPathway"/>
</dbReference>
<keyword evidence="8" id="KW-0119">Carbohydrate metabolism</keyword>
<evidence type="ECO:0000313" key="10">
    <source>
        <dbReference type="EMBL" id="KOO48995.1"/>
    </source>
</evidence>
<comment type="catalytic activity">
    <reaction evidence="1 8">
        <text>UDP-alpha-D-glucose = UDP-alpha-D-galactose</text>
        <dbReference type="Rhea" id="RHEA:22168"/>
        <dbReference type="ChEBI" id="CHEBI:58885"/>
        <dbReference type="ChEBI" id="CHEBI:66914"/>
        <dbReference type="EC" id="5.1.3.2"/>
    </reaction>
</comment>
<evidence type="ECO:0000256" key="4">
    <source>
        <dbReference type="ARBA" id="ARBA00013189"/>
    </source>
</evidence>
<keyword evidence="6 8" id="KW-0520">NAD</keyword>
<sequence length="348" mass="38739">MNILVTGGAGYIGSHVCIELIEAGHNVIIIDNLSNSNREVINRMQMITGKTITSLVADIRHAEVLDVIFRSFLIDSVIHLAGCKSVNESIEDPIKYYTNNLSGTIQLVETMDKYNVHQLVFSSSATVYGVPEHCPIPETAPLNTVNPYGRTKLAVECFLNEFIQSKPYFSIALLRYFNPIGAHESGLIGEDPQAVPNNLMPYITQVATGLRSHLNVFGDDFATIDGTGVRDYIHVVDLAKGHVMALDSMVEKNGLNVYNLGTGNGYSVLQLVSTFEKVTGKSIPFKIVNRREGDVAICYADPSKANSYLQWEAERSLEDMCRDAWRWQKNNPYGYRTIENESMVSELY</sequence>
<proteinExistence type="inferred from homology"/>
<evidence type="ECO:0000256" key="3">
    <source>
        <dbReference type="ARBA" id="ARBA00007637"/>
    </source>
</evidence>
<evidence type="ECO:0000259" key="9">
    <source>
        <dbReference type="Pfam" id="PF16363"/>
    </source>
</evidence>
<protein>
    <recommendedName>
        <fullName evidence="5 8">UDP-glucose 4-epimerase</fullName>
        <ecNumber evidence="4 8">5.1.3.2</ecNumber>
    </recommendedName>
</protein>
<dbReference type="GO" id="GO:0005829">
    <property type="term" value="C:cytosol"/>
    <property type="evidence" value="ECO:0007669"/>
    <property type="project" value="TreeGrafter"/>
</dbReference>
<dbReference type="PANTHER" id="PTHR43725:SF47">
    <property type="entry name" value="UDP-GLUCOSE 4-EPIMERASE"/>
    <property type="match status" value="1"/>
</dbReference>
<dbReference type="InterPro" id="IPR005886">
    <property type="entry name" value="UDP_G4E"/>
</dbReference>
<evidence type="ECO:0000256" key="2">
    <source>
        <dbReference type="ARBA" id="ARBA00001911"/>
    </source>
</evidence>
<comment type="pathway">
    <text evidence="8">Carbohydrate metabolism; galactose metabolism.</text>
</comment>
<evidence type="ECO:0000256" key="6">
    <source>
        <dbReference type="ARBA" id="ARBA00023027"/>
    </source>
</evidence>
<dbReference type="Gene3D" id="3.90.25.10">
    <property type="entry name" value="UDP-galactose 4-epimerase, domain 1"/>
    <property type="match status" value="1"/>
</dbReference>
<keyword evidence="7 8" id="KW-0413">Isomerase</keyword>
<dbReference type="PANTHER" id="PTHR43725">
    <property type="entry name" value="UDP-GLUCOSE 4-EPIMERASE"/>
    <property type="match status" value="1"/>
</dbReference>
<dbReference type="PATRIC" id="fig|263475.3.peg.3513"/>
<dbReference type="UniPathway" id="UPA00214"/>
<dbReference type="Proteomes" id="UP000036867">
    <property type="component" value="Unassembled WGS sequence"/>
</dbReference>
<comment type="cofactor">
    <cofactor evidence="2 8">
        <name>NAD(+)</name>
        <dbReference type="ChEBI" id="CHEBI:57540"/>
    </cofactor>
</comment>
<organism evidence="10 11">
    <name type="scientific">Viridibacillus arvi</name>
    <dbReference type="NCBI Taxonomy" id="263475"/>
    <lineage>
        <taxon>Bacteria</taxon>
        <taxon>Bacillati</taxon>
        <taxon>Bacillota</taxon>
        <taxon>Bacilli</taxon>
        <taxon>Bacillales</taxon>
        <taxon>Caryophanaceae</taxon>
        <taxon>Viridibacillus</taxon>
    </lineage>
</organism>
<dbReference type="EMBL" id="LILB01000005">
    <property type="protein sequence ID" value="KOO48995.1"/>
    <property type="molecule type" value="Genomic_DNA"/>
</dbReference>
<dbReference type="Gene3D" id="3.40.50.720">
    <property type="entry name" value="NAD(P)-binding Rossmann-like Domain"/>
    <property type="match status" value="1"/>
</dbReference>
<comment type="subunit">
    <text evidence="8">Homodimer.</text>
</comment>